<keyword evidence="4 6" id="KW-0472">Membrane</keyword>
<dbReference type="PANTHER" id="PTHR15549:SF26">
    <property type="entry name" value="AXIAL BUDDING PATTERN PROTEIN 2-RELATED"/>
    <property type="match status" value="1"/>
</dbReference>
<feature type="region of interest" description="Disordered" evidence="5">
    <location>
        <begin position="137"/>
        <end position="185"/>
    </location>
</feature>
<evidence type="ECO:0000256" key="3">
    <source>
        <dbReference type="ARBA" id="ARBA00022989"/>
    </source>
</evidence>
<name>A0AAN7AK04_9PEZI</name>
<sequence length="425" mass="44483">MPRGRVTLRATALAAIWATASAIPTNEIFGRQDQCLANFKACGIADIPGNFCCPNGQNCIVLAGNTTVLCCPNNPSNANCKKIQTIPCDISQQDASKNQDAVVKTTALDGTLPKCGDNCCPFGYSCSNDLCVRDGDQSKPPQKTGTPTSRPSSTGTSKPSSTATESNTITGTSTPAESNEAAVEQTNEGPPIAGIAGGAAAGAVILIIIAVLAFIFLRKKKEAESQHGSPLKLSRTTSSFGNIISAPILNTNNGPTVRTDFARASPPLGDNEAPIGASVTGAMLDVRSSTGSYGGIIPQPPPAAAGNNVRHSSMGYGYYGMERSPDPFVDMPDAGYHGGGGYDANNNLVAPRTPRQYNNYREPSSVSINIFADPNITPDRTPESNNSRRYTDMTTFTQMLDDADLGNIGKGESYVPYGGASNLRR</sequence>
<dbReference type="GO" id="GO:0016020">
    <property type="term" value="C:membrane"/>
    <property type="evidence" value="ECO:0007669"/>
    <property type="project" value="UniProtKB-SubCell"/>
</dbReference>
<reference evidence="8" key="1">
    <citation type="journal article" date="2023" name="Mol. Phylogenet. Evol.">
        <title>Genome-scale phylogeny and comparative genomics of the fungal order Sordariales.</title>
        <authorList>
            <person name="Hensen N."/>
            <person name="Bonometti L."/>
            <person name="Westerberg I."/>
            <person name="Brannstrom I.O."/>
            <person name="Guillou S."/>
            <person name="Cros-Aarteil S."/>
            <person name="Calhoun S."/>
            <person name="Haridas S."/>
            <person name="Kuo A."/>
            <person name="Mondo S."/>
            <person name="Pangilinan J."/>
            <person name="Riley R."/>
            <person name="LaButti K."/>
            <person name="Andreopoulos B."/>
            <person name="Lipzen A."/>
            <person name="Chen C."/>
            <person name="Yan M."/>
            <person name="Daum C."/>
            <person name="Ng V."/>
            <person name="Clum A."/>
            <person name="Steindorff A."/>
            <person name="Ohm R.A."/>
            <person name="Martin F."/>
            <person name="Silar P."/>
            <person name="Natvig D.O."/>
            <person name="Lalanne C."/>
            <person name="Gautier V."/>
            <person name="Ament-Velasquez S.L."/>
            <person name="Kruys A."/>
            <person name="Hutchinson M.I."/>
            <person name="Powell A.J."/>
            <person name="Barry K."/>
            <person name="Miller A.N."/>
            <person name="Grigoriev I.V."/>
            <person name="Debuchy R."/>
            <person name="Gladieux P."/>
            <person name="Hiltunen Thoren M."/>
            <person name="Johannesson H."/>
        </authorList>
    </citation>
    <scope>NUCLEOTIDE SEQUENCE</scope>
    <source>
        <strain evidence="8">PSN309</strain>
    </source>
</reference>
<evidence type="ECO:0000256" key="4">
    <source>
        <dbReference type="ARBA" id="ARBA00023136"/>
    </source>
</evidence>
<feature type="compositionally biased region" description="Low complexity" evidence="5">
    <location>
        <begin position="143"/>
        <end position="162"/>
    </location>
</feature>
<comment type="subcellular location">
    <subcellularLocation>
        <location evidence="1">Membrane</location>
        <topology evidence="1">Single-pass membrane protein</topology>
    </subcellularLocation>
</comment>
<keyword evidence="9" id="KW-1185">Reference proteome</keyword>
<protein>
    <recommendedName>
        <fullName evidence="10">Mid2 domain-containing protein</fullName>
    </recommendedName>
</protein>
<dbReference type="AlphaFoldDB" id="A0AAN7AK04"/>
<keyword evidence="2 6" id="KW-0812">Transmembrane</keyword>
<dbReference type="EMBL" id="MU864389">
    <property type="protein sequence ID" value="KAK4188380.1"/>
    <property type="molecule type" value="Genomic_DNA"/>
</dbReference>
<evidence type="ECO:0000256" key="6">
    <source>
        <dbReference type="SAM" id="Phobius"/>
    </source>
</evidence>
<evidence type="ECO:0000313" key="8">
    <source>
        <dbReference type="EMBL" id="KAK4188380.1"/>
    </source>
</evidence>
<evidence type="ECO:0000313" key="9">
    <source>
        <dbReference type="Proteomes" id="UP001302126"/>
    </source>
</evidence>
<feature type="transmembrane region" description="Helical" evidence="6">
    <location>
        <begin position="192"/>
        <end position="217"/>
    </location>
</feature>
<accession>A0AAN7AK04</accession>
<evidence type="ECO:0008006" key="10">
    <source>
        <dbReference type="Google" id="ProtNLM"/>
    </source>
</evidence>
<dbReference type="InterPro" id="IPR051694">
    <property type="entry name" value="Immunoregulatory_rcpt-like"/>
</dbReference>
<dbReference type="PANTHER" id="PTHR15549">
    <property type="entry name" value="PAIRED IMMUNOGLOBULIN-LIKE TYPE 2 RECEPTOR"/>
    <property type="match status" value="1"/>
</dbReference>
<proteinExistence type="predicted"/>
<organism evidence="8 9">
    <name type="scientific">Podospora australis</name>
    <dbReference type="NCBI Taxonomy" id="1536484"/>
    <lineage>
        <taxon>Eukaryota</taxon>
        <taxon>Fungi</taxon>
        <taxon>Dikarya</taxon>
        <taxon>Ascomycota</taxon>
        <taxon>Pezizomycotina</taxon>
        <taxon>Sordariomycetes</taxon>
        <taxon>Sordariomycetidae</taxon>
        <taxon>Sordariales</taxon>
        <taxon>Podosporaceae</taxon>
        <taxon>Podospora</taxon>
    </lineage>
</organism>
<dbReference type="GO" id="GO:0071944">
    <property type="term" value="C:cell periphery"/>
    <property type="evidence" value="ECO:0007669"/>
    <property type="project" value="UniProtKB-ARBA"/>
</dbReference>
<feature type="signal peptide" evidence="7">
    <location>
        <begin position="1"/>
        <end position="22"/>
    </location>
</feature>
<feature type="chain" id="PRO_5042876133" description="Mid2 domain-containing protein" evidence="7">
    <location>
        <begin position="23"/>
        <end position="425"/>
    </location>
</feature>
<evidence type="ECO:0000256" key="7">
    <source>
        <dbReference type="SAM" id="SignalP"/>
    </source>
</evidence>
<gene>
    <name evidence="8" type="ORF">QBC35DRAFT_207047</name>
</gene>
<feature type="compositionally biased region" description="Polar residues" evidence="5">
    <location>
        <begin position="163"/>
        <end position="177"/>
    </location>
</feature>
<keyword evidence="7" id="KW-0732">Signal</keyword>
<evidence type="ECO:0000256" key="5">
    <source>
        <dbReference type="SAM" id="MobiDB-lite"/>
    </source>
</evidence>
<evidence type="ECO:0000256" key="2">
    <source>
        <dbReference type="ARBA" id="ARBA00022692"/>
    </source>
</evidence>
<dbReference type="Proteomes" id="UP001302126">
    <property type="component" value="Unassembled WGS sequence"/>
</dbReference>
<comment type="caution">
    <text evidence="8">The sequence shown here is derived from an EMBL/GenBank/DDBJ whole genome shotgun (WGS) entry which is preliminary data.</text>
</comment>
<reference evidence="8" key="2">
    <citation type="submission" date="2023-05" db="EMBL/GenBank/DDBJ databases">
        <authorList>
            <consortium name="Lawrence Berkeley National Laboratory"/>
            <person name="Steindorff A."/>
            <person name="Hensen N."/>
            <person name="Bonometti L."/>
            <person name="Westerberg I."/>
            <person name="Brannstrom I.O."/>
            <person name="Guillou S."/>
            <person name="Cros-Aarteil S."/>
            <person name="Calhoun S."/>
            <person name="Haridas S."/>
            <person name="Kuo A."/>
            <person name="Mondo S."/>
            <person name="Pangilinan J."/>
            <person name="Riley R."/>
            <person name="Labutti K."/>
            <person name="Andreopoulos B."/>
            <person name="Lipzen A."/>
            <person name="Chen C."/>
            <person name="Yanf M."/>
            <person name="Daum C."/>
            <person name="Ng V."/>
            <person name="Clum A."/>
            <person name="Ohm R."/>
            <person name="Martin F."/>
            <person name="Silar P."/>
            <person name="Natvig D."/>
            <person name="Lalanne C."/>
            <person name="Gautier V."/>
            <person name="Ament-Velasquez S.L."/>
            <person name="Kruys A."/>
            <person name="Hutchinson M.I."/>
            <person name="Powell A.J."/>
            <person name="Barry K."/>
            <person name="Miller A.N."/>
            <person name="Grigoriev I.V."/>
            <person name="Debuchy R."/>
            <person name="Gladieux P."/>
            <person name="Thoren M.H."/>
            <person name="Johannesson H."/>
        </authorList>
    </citation>
    <scope>NUCLEOTIDE SEQUENCE</scope>
    <source>
        <strain evidence="8">PSN309</strain>
    </source>
</reference>
<evidence type="ECO:0000256" key="1">
    <source>
        <dbReference type="ARBA" id="ARBA00004167"/>
    </source>
</evidence>
<keyword evidence="3 6" id="KW-1133">Transmembrane helix</keyword>